<protein>
    <submittedName>
        <fullName evidence="1">Uncharacterized protein</fullName>
    </submittedName>
</protein>
<accession>A0AAN7JHC2</accession>
<reference evidence="1 2" key="1">
    <citation type="journal article" date="2023" name="Hortic Res">
        <title>Pangenome of water caltrop reveals structural variations and asymmetric subgenome divergence after allopolyploidization.</title>
        <authorList>
            <person name="Zhang X."/>
            <person name="Chen Y."/>
            <person name="Wang L."/>
            <person name="Yuan Y."/>
            <person name="Fang M."/>
            <person name="Shi L."/>
            <person name="Lu R."/>
            <person name="Comes H.P."/>
            <person name="Ma Y."/>
            <person name="Chen Y."/>
            <person name="Huang G."/>
            <person name="Zhou Y."/>
            <person name="Zheng Z."/>
            <person name="Qiu Y."/>
        </authorList>
    </citation>
    <scope>NUCLEOTIDE SEQUENCE [LARGE SCALE GENOMIC DNA]</scope>
    <source>
        <tissue evidence="1">Roots</tissue>
    </source>
</reference>
<dbReference type="AlphaFoldDB" id="A0AAN7JHC2"/>
<sequence length="80" mass="8988">MIGVITLQKSGLLSEMVQLRVKRILLPTKNLCLNDDNDHDCGEYAYTSFFAPLVSPQISASLFSVELDSLSDPEPRYARR</sequence>
<comment type="caution">
    <text evidence="1">The sequence shown here is derived from an EMBL/GenBank/DDBJ whole genome shotgun (WGS) entry which is preliminary data.</text>
</comment>
<organism evidence="1 2">
    <name type="scientific">Trapa incisa</name>
    <dbReference type="NCBI Taxonomy" id="236973"/>
    <lineage>
        <taxon>Eukaryota</taxon>
        <taxon>Viridiplantae</taxon>
        <taxon>Streptophyta</taxon>
        <taxon>Embryophyta</taxon>
        <taxon>Tracheophyta</taxon>
        <taxon>Spermatophyta</taxon>
        <taxon>Magnoliopsida</taxon>
        <taxon>eudicotyledons</taxon>
        <taxon>Gunneridae</taxon>
        <taxon>Pentapetalae</taxon>
        <taxon>rosids</taxon>
        <taxon>malvids</taxon>
        <taxon>Myrtales</taxon>
        <taxon>Lythraceae</taxon>
        <taxon>Trapa</taxon>
    </lineage>
</organism>
<dbReference type="EMBL" id="JAXIOK010000023">
    <property type="protein sequence ID" value="KAK4742748.1"/>
    <property type="molecule type" value="Genomic_DNA"/>
</dbReference>
<evidence type="ECO:0000313" key="1">
    <source>
        <dbReference type="EMBL" id="KAK4742748.1"/>
    </source>
</evidence>
<name>A0AAN7JHC2_9MYRT</name>
<proteinExistence type="predicted"/>
<gene>
    <name evidence="1" type="ORF">SAY87_000749</name>
</gene>
<keyword evidence="2" id="KW-1185">Reference proteome</keyword>
<evidence type="ECO:0000313" key="2">
    <source>
        <dbReference type="Proteomes" id="UP001345219"/>
    </source>
</evidence>
<dbReference type="Proteomes" id="UP001345219">
    <property type="component" value="Chromosome 1"/>
</dbReference>